<gene>
    <name evidence="1" type="ORF">E5225_15325</name>
</gene>
<dbReference type="InterPro" id="IPR007061">
    <property type="entry name" value="MST-like"/>
</dbReference>
<dbReference type="AlphaFoldDB" id="A0A4P7SLC1"/>
<proteinExistence type="predicted"/>
<dbReference type="RefSeq" id="WP_135971995.1">
    <property type="nucleotide sequence ID" value="NZ_CP039291.1"/>
</dbReference>
<dbReference type="Proteomes" id="UP000296469">
    <property type="component" value="Chromosome"/>
</dbReference>
<keyword evidence="2" id="KW-1185">Reference proteome</keyword>
<dbReference type="InterPro" id="IPR034660">
    <property type="entry name" value="DinB/YfiT-like"/>
</dbReference>
<sequence length="180" mass="20388">MAATLDEHGRPGPPLDGDEWATLSGFLDHQRATFAWKSADLTAVQMSRRLPPSSMTLAGLMKHLAYVEDDWFGRWLNDEPRREPWASVDWAATPDWEWDSARTDEPEVLRALWEQSVARARTAAAEAFHAGGLSGTTRRRWPDGRSPSLRWVMTHMVEEYARHNGHADLLREAVDGRVGE</sequence>
<evidence type="ECO:0000313" key="1">
    <source>
        <dbReference type="EMBL" id="QCB94721.1"/>
    </source>
</evidence>
<dbReference type="Pfam" id="PF04978">
    <property type="entry name" value="MST"/>
    <property type="match status" value="1"/>
</dbReference>
<dbReference type="EMBL" id="CP039291">
    <property type="protein sequence ID" value="QCB94721.1"/>
    <property type="molecule type" value="Genomic_DNA"/>
</dbReference>
<evidence type="ECO:0000313" key="2">
    <source>
        <dbReference type="Proteomes" id="UP000296469"/>
    </source>
</evidence>
<dbReference type="OrthoDB" id="4548523at2"/>
<reference evidence="1 2" key="1">
    <citation type="submission" date="2019-04" db="EMBL/GenBank/DDBJ databases">
        <title>Isolation and identification of Cellulomonas shaoxiangyii sp. Nov. isolated from feces of the Tibetan antelopes (Pantholops hodgsonii) in the Qinghai-Tibet plateau of China.</title>
        <authorList>
            <person name="Tian Z."/>
        </authorList>
    </citation>
    <scope>NUCLEOTIDE SEQUENCE [LARGE SCALE GENOMIC DNA]</scope>
    <source>
        <strain evidence="1 2">Z28</strain>
    </source>
</reference>
<organism evidence="1 2">
    <name type="scientific">Cellulomonas shaoxiangyii</name>
    <dbReference type="NCBI Taxonomy" id="2566013"/>
    <lineage>
        <taxon>Bacteria</taxon>
        <taxon>Bacillati</taxon>
        <taxon>Actinomycetota</taxon>
        <taxon>Actinomycetes</taxon>
        <taxon>Micrococcales</taxon>
        <taxon>Cellulomonadaceae</taxon>
        <taxon>Cellulomonas</taxon>
    </lineage>
</organism>
<dbReference type="KEGG" id="celz:E5225_15325"/>
<protein>
    <submittedName>
        <fullName evidence="1">DinB family protein</fullName>
    </submittedName>
</protein>
<dbReference type="Gene3D" id="1.20.120.450">
    <property type="entry name" value="dinb family like domain"/>
    <property type="match status" value="1"/>
</dbReference>
<name>A0A4P7SLC1_9CELL</name>
<accession>A0A4P7SLC1</accession>
<dbReference type="SUPFAM" id="SSF109854">
    <property type="entry name" value="DinB/YfiT-like putative metalloenzymes"/>
    <property type="match status" value="1"/>
</dbReference>